<comment type="caution">
    <text evidence="1">The sequence shown here is derived from an EMBL/GenBank/DDBJ whole genome shotgun (WGS) entry which is preliminary data.</text>
</comment>
<reference evidence="2" key="1">
    <citation type="journal article" date="2024" name="Proc. Natl. Acad. Sci. U.S.A.">
        <title>Extraordinary preservation of gene collinearity over three hundred million years revealed in homosporous lycophytes.</title>
        <authorList>
            <person name="Li C."/>
            <person name="Wickell D."/>
            <person name="Kuo L.Y."/>
            <person name="Chen X."/>
            <person name="Nie B."/>
            <person name="Liao X."/>
            <person name="Peng D."/>
            <person name="Ji J."/>
            <person name="Jenkins J."/>
            <person name="Williams M."/>
            <person name="Shu S."/>
            <person name="Plott C."/>
            <person name="Barry K."/>
            <person name="Rajasekar S."/>
            <person name="Grimwood J."/>
            <person name="Han X."/>
            <person name="Sun S."/>
            <person name="Hou Z."/>
            <person name="He W."/>
            <person name="Dai G."/>
            <person name="Sun C."/>
            <person name="Schmutz J."/>
            <person name="Leebens-Mack J.H."/>
            <person name="Li F.W."/>
            <person name="Wang L."/>
        </authorList>
    </citation>
    <scope>NUCLEOTIDE SEQUENCE [LARGE SCALE GENOMIC DNA]</scope>
    <source>
        <strain evidence="2">cv. PW_Plant_1</strain>
    </source>
</reference>
<proteinExistence type="predicted"/>
<dbReference type="Proteomes" id="UP001162992">
    <property type="component" value="Chromosome 1"/>
</dbReference>
<protein>
    <submittedName>
        <fullName evidence="1">Uncharacterized protein</fullName>
    </submittedName>
</protein>
<organism evidence="1 2">
    <name type="scientific">Diphasiastrum complanatum</name>
    <name type="common">Issler's clubmoss</name>
    <name type="synonym">Lycopodium complanatum</name>
    <dbReference type="NCBI Taxonomy" id="34168"/>
    <lineage>
        <taxon>Eukaryota</taxon>
        <taxon>Viridiplantae</taxon>
        <taxon>Streptophyta</taxon>
        <taxon>Embryophyta</taxon>
        <taxon>Tracheophyta</taxon>
        <taxon>Lycopodiopsida</taxon>
        <taxon>Lycopodiales</taxon>
        <taxon>Lycopodiaceae</taxon>
        <taxon>Lycopodioideae</taxon>
        <taxon>Diphasiastrum</taxon>
    </lineage>
</organism>
<accession>A0ACC2EMV1</accession>
<name>A0ACC2EMV1_DIPCM</name>
<evidence type="ECO:0000313" key="1">
    <source>
        <dbReference type="EMBL" id="KAJ7567773.1"/>
    </source>
</evidence>
<sequence length="609" mass="65473">MHNAVMQSITPLCQCRGQGSASVNADFAANFQDRGRFCKRDGKYYSSNAIQIVSLVFCRNQKTRSENNWQSVHTLPDNRDHCQSTFHRTKSDFFRGSFAFTADEGSELVGNLNEGKLFLAANSFEGGLSSELSMNTSLPRVRSPHGVPSHASLQSTVLPAQSPAIGSQINSLPSNLLVECLEIHGGSPLRGHVEISGAKNSALAVLAGALCTSEEVHLRMVPDLHDIRRMFQVLQSIGVKLRQDSSEIVVDARNITSVEPCPDVGRKLRASFFVIGALLGRQGEAVVPLPGGCNIGARPIDLHVRGLEALGATVEIRQGKVHAHVANGKKLVGGRFCLKYPSVGATETLMMAASLADGETVLSNVAQEPEVVHLAEFLKSCGANIEGAGTNTLAIKGVNKLHGSDFTIIPDRIEAGTFLIAAAITRSAISMSRVIPQHLASVIGKLESIGCVIEPTYPTCLKISASQHLKRSCLTKTQPFPGFPTDLQPQFMSLLTTCYGQSIIEETVFESRMRHVEELQKLGAKIKVRKNMAFISGCDQGSSLYGAPVIATDLRAGASLVLAGIAAEGTTRIEGVSHIDRGYEKFDEKLRAIGANIQRKPCLPSELTI</sequence>
<keyword evidence="2" id="KW-1185">Reference proteome</keyword>
<gene>
    <name evidence="1" type="ORF">O6H91_01G006700</name>
</gene>
<evidence type="ECO:0000313" key="2">
    <source>
        <dbReference type="Proteomes" id="UP001162992"/>
    </source>
</evidence>
<dbReference type="EMBL" id="CM055092">
    <property type="protein sequence ID" value="KAJ7567773.1"/>
    <property type="molecule type" value="Genomic_DNA"/>
</dbReference>